<dbReference type="PROSITE" id="PS51257">
    <property type="entry name" value="PROKAR_LIPOPROTEIN"/>
    <property type="match status" value="1"/>
</dbReference>
<proteinExistence type="predicted"/>
<dbReference type="Gene3D" id="3.40.30.10">
    <property type="entry name" value="Glutaredoxin"/>
    <property type="match status" value="1"/>
</dbReference>
<keyword evidence="3" id="KW-0735">Signal-anchor</keyword>
<accession>A0ABV9SEA7</accession>
<keyword evidence="2" id="KW-0201">Cytochrome c-type biogenesis</keyword>
<evidence type="ECO:0000256" key="3">
    <source>
        <dbReference type="ARBA" id="ARBA00022968"/>
    </source>
</evidence>
<dbReference type="PANTHER" id="PTHR42852">
    <property type="entry name" value="THIOL:DISULFIDE INTERCHANGE PROTEIN DSBE"/>
    <property type="match status" value="1"/>
</dbReference>
<evidence type="ECO:0000256" key="1">
    <source>
        <dbReference type="ARBA" id="ARBA00004196"/>
    </source>
</evidence>
<evidence type="ECO:0000256" key="4">
    <source>
        <dbReference type="ARBA" id="ARBA00023157"/>
    </source>
</evidence>
<evidence type="ECO:0000313" key="10">
    <source>
        <dbReference type="Proteomes" id="UP001595858"/>
    </source>
</evidence>
<dbReference type="PROSITE" id="PS51352">
    <property type="entry name" value="THIOREDOXIN_2"/>
    <property type="match status" value="1"/>
</dbReference>
<feature type="domain" description="Thioredoxin" evidence="8">
    <location>
        <begin position="55"/>
        <end position="197"/>
    </location>
</feature>
<keyword evidence="3" id="KW-0812">Transmembrane</keyword>
<protein>
    <submittedName>
        <fullName evidence="9">TlpA family protein disulfide reductase</fullName>
    </submittedName>
</protein>
<name>A0ABV9SEA7_9ACTN</name>
<keyword evidence="5" id="KW-0676">Redox-active center</keyword>
<dbReference type="RefSeq" id="WP_344141983.1">
    <property type="nucleotide sequence ID" value="NZ_BAAAQI010000003.1"/>
</dbReference>
<evidence type="ECO:0000256" key="5">
    <source>
        <dbReference type="ARBA" id="ARBA00023284"/>
    </source>
</evidence>
<evidence type="ECO:0000313" key="9">
    <source>
        <dbReference type="EMBL" id="MFC4865491.1"/>
    </source>
</evidence>
<dbReference type="PANTHER" id="PTHR42852:SF6">
    <property type="entry name" value="THIOL:DISULFIDE INTERCHANGE PROTEIN DSBE"/>
    <property type="match status" value="1"/>
</dbReference>
<reference evidence="10" key="1">
    <citation type="journal article" date="2019" name="Int. J. Syst. Evol. Microbiol.">
        <title>The Global Catalogue of Microorganisms (GCM) 10K type strain sequencing project: providing services to taxonomists for standard genome sequencing and annotation.</title>
        <authorList>
            <consortium name="The Broad Institute Genomics Platform"/>
            <consortium name="The Broad Institute Genome Sequencing Center for Infectious Disease"/>
            <person name="Wu L."/>
            <person name="Ma J."/>
        </authorList>
    </citation>
    <scope>NUCLEOTIDE SEQUENCE [LARGE SCALE GENOMIC DNA]</scope>
    <source>
        <strain evidence="10">CGMCC 4.7304</strain>
    </source>
</reference>
<dbReference type="InterPro" id="IPR036249">
    <property type="entry name" value="Thioredoxin-like_sf"/>
</dbReference>
<feature type="signal peptide" evidence="7">
    <location>
        <begin position="1"/>
        <end position="20"/>
    </location>
</feature>
<dbReference type="PROSITE" id="PS00194">
    <property type="entry name" value="THIOREDOXIN_1"/>
    <property type="match status" value="1"/>
</dbReference>
<dbReference type="InterPro" id="IPR013766">
    <property type="entry name" value="Thioredoxin_domain"/>
</dbReference>
<gene>
    <name evidence="9" type="ORF">ACFPCZ_02500</name>
</gene>
<dbReference type="Proteomes" id="UP001595858">
    <property type="component" value="Unassembled WGS sequence"/>
</dbReference>
<keyword evidence="4" id="KW-1015">Disulfide bond</keyword>
<dbReference type="EMBL" id="JBHSIY010000003">
    <property type="protein sequence ID" value="MFC4865491.1"/>
    <property type="molecule type" value="Genomic_DNA"/>
</dbReference>
<feature type="region of interest" description="Disordered" evidence="6">
    <location>
        <begin position="25"/>
        <end position="68"/>
    </location>
</feature>
<feature type="chain" id="PRO_5046556759" evidence="7">
    <location>
        <begin position="21"/>
        <end position="217"/>
    </location>
</feature>
<dbReference type="InterPro" id="IPR050553">
    <property type="entry name" value="Thioredoxin_ResA/DsbE_sf"/>
</dbReference>
<evidence type="ECO:0000256" key="7">
    <source>
        <dbReference type="SAM" id="SignalP"/>
    </source>
</evidence>
<dbReference type="Pfam" id="PF00578">
    <property type="entry name" value="AhpC-TSA"/>
    <property type="match status" value="1"/>
</dbReference>
<organism evidence="9 10">
    <name type="scientific">Streptomonospora arabica</name>
    <dbReference type="NCBI Taxonomy" id="412417"/>
    <lineage>
        <taxon>Bacteria</taxon>
        <taxon>Bacillati</taxon>
        <taxon>Actinomycetota</taxon>
        <taxon>Actinomycetes</taxon>
        <taxon>Streptosporangiales</taxon>
        <taxon>Nocardiopsidaceae</taxon>
        <taxon>Streptomonospora</taxon>
    </lineage>
</organism>
<comment type="subcellular location">
    <subcellularLocation>
        <location evidence="1">Cell envelope</location>
    </subcellularLocation>
</comment>
<evidence type="ECO:0000259" key="8">
    <source>
        <dbReference type="PROSITE" id="PS51352"/>
    </source>
</evidence>
<sequence length="217" mass="22143">MPRKTRVRVLAAAAAAVSLAAGCAQSGTAQSSGGGGESQEDRYVAGDGSSTAFAPGDREPAPEVSGETLGGEAVSLADYRGDVLVLNFWASWCGPCRSEVPVLNEVHAENKDAGVAFLGVNIKDNRAAAQAFEENQDVEYPSLYDQPGKVAQAFRDTVPPAAIPSTLVVDRQGRIAARVIGETSYNELSELVEPVAAEKGGAAAGASAGSPGTPDPA</sequence>
<keyword evidence="7" id="KW-0732">Signal</keyword>
<dbReference type="InterPro" id="IPR017937">
    <property type="entry name" value="Thioredoxin_CS"/>
</dbReference>
<evidence type="ECO:0000256" key="2">
    <source>
        <dbReference type="ARBA" id="ARBA00022748"/>
    </source>
</evidence>
<keyword evidence="10" id="KW-1185">Reference proteome</keyword>
<dbReference type="InterPro" id="IPR000866">
    <property type="entry name" value="AhpC/TSA"/>
</dbReference>
<dbReference type="SUPFAM" id="SSF52833">
    <property type="entry name" value="Thioredoxin-like"/>
    <property type="match status" value="1"/>
</dbReference>
<comment type="caution">
    <text evidence="9">The sequence shown here is derived from an EMBL/GenBank/DDBJ whole genome shotgun (WGS) entry which is preliminary data.</text>
</comment>
<evidence type="ECO:0000256" key="6">
    <source>
        <dbReference type="SAM" id="MobiDB-lite"/>
    </source>
</evidence>
<dbReference type="CDD" id="cd02966">
    <property type="entry name" value="TlpA_like_family"/>
    <property type="match status" value="1"/>
</dbReference>